<dbReference type="InterPro" id="IPR000608">
    <property type="entry name" value="UBC"/>
</dbReference>
<evidence type="ECO:0000313" key="3">
    <source>
        <dbReference type="Proteomes" id="UP000728032"/>
    </source>
</evidence>
<dbReference type="PANTHER" id="PTHR24067">
    <property type="entry name" value="UBIQUITIN-CONJUGATING ENZYME E2"/>
    <property type="match status" value="1"/>
</dbReference>
<dbReference type="Proteomes" id="UP000728032">
    <property type="component" value="Unassembled WGS sequence"/>
</dbReference>
<evidence type="ECO:0000313" key="2">
    <source>
        <dbReference type="EMBL" id="CAD7648421.1"/>
    </source>
</evidence>
<dbReference type="SMART" id="SM00212">
    <property type="entry name" value="UBCc"/>
    <property type="match status" value="1"/>
</dbReference>
<name>A0A7R9QJK7_9ACAR</name>
<reference evidence="2" key="1">
    <citation type="submission" date="2020-11" db="EMBL/GenBank/DDBJ databases">
        <authorList>
            <person name="Tran Van P."/>
        </authorList>
    </citation>
    <scope>NUCLEOTIDE SEQUENCE</scope>
</reference>
<dbReference type="AlphaFoldDB" id="A0A7R9QJK7"/>
<dbReference type="InterPro" id="IPR050113">
    <property type="entry name" value="Ub_conjugating_enzyme"/>
</dbReference>
<dbReference type="InterPro" id="IPR016135">
    <property type="entry name" value="UBQ-conjugating_enzyme/RWD"/>
</dbReference>
<sequence length="124" mass="14094">MEDPATLVLKKELKKFNENPSQYFSVGLVNEEDIFVWEVTIFGLRGTPYEGGLFRAHLTFPKDFPISPPKMRFLSDIWHPNIFPDGRDYSGWRPILSVETIVLSVLSMLSESYTDAVANPNAAQ</sequence>
<gene>
    <name evidence="2" type="ORF">ONB1V03_LOCUS6749</name>
</gene>
<dbReference type="SUPFAM" id="SSF54495">
    <property type="entry name" value="UBC-like"/>
    <property type="match status" value="1"/>
</dbReference>
<keyword evidence="3" id="KW-1185">Reference proteome</keyword>
<dbReference type="Gene3D" id="3.10.110.10">
    <property type="entry name" value="Ubiquitin Conjugating Enzyme"/>
    <property type="match status" value="1"/>
</dbReference>
<dbReference type="OrthoDB" id="406833at2759"/>
<proteinExistence type="predicted"/>
<protein>
    <recommendedName>
        <fullName evidence="1">UBC core domain-containing protein</fullName>
    </recommendedName>
</protein>
<dbReference type="EMBL" id="CAJPVJ010003156">
    <property type="protein sequence ID" value="CAG2167237.1"/>
    <property type="molecule type" value="Genomic_DNA"/>
</dbReference>
<feature type="domain" description="UBC core" evidence="1">
    <location>
        <begin position="4"/>
        <end position="124"/>
    </location>
</feature>
<accession>A0A7R9QJK7</accession>
<dbReference type="EMBL" id="OC917981">
    <property type="protein sequence ID" value="CAD7648421.1"/>
    <property type="molecule type" value="Genomic_DNA"/>
</dbReference>
<organism evidence="2">
    <name type="scientific">Oppiella nova</name>
    <dbReference type="NCBI Taxonomy" id="334625"/>
    <lineage>
        <taxon>Eukaryota</taxon>
        <taxon>Metazoa</taxon>
        <taxon>Ecdysozoa</taxon>
        <taxon>Arthropoda</taxon>
        <taxon>Chelicerata</taxon>
        <taxon>Arachnida</taxon>
        <taxon>Acari</taxon>
        <taxon>Acariformes</taxon>
        <taxon>Sarcoptiformes</taxon>
        <taxon>Oribatida</taxon>
        <taxon>Brachypylina</taxon>
        <taxon>Oppioidea</taxon>
        <taxon>Oppiidae</taxon>
        <taxon>Oppiella</taxon>
    </lineage>
</organism>
<dbReference type="PROSITE" id="PS50127">
    <property type="entry name" value="UBC_2"/>
    <property type="match status" value="1"/>
</dbReference>
<evidence type="ECO:0000259" key="1">
    <source>
        <dbReference type="PROSITE" id="PS50127"/>
    </source>
</evidence>
<dbReference type="Pfam" id="PF00179">
    <property type="entry name" value="UQ_con"/>
    <property type="match status" value="1"/>
</dbReference>